<proteinExistence type="predicted"/>
<sequence length="88" mass="9776">MSRYQKAIEDTVLDQKECAACHGSGTFTGMTIRHEIVQMECEACGGTGTCDSLLQLSVLRDLGMRKRVEPGYAEPTFIDVPNNKDDYE</sequence>
<protein>
    <submittedName>
        <fullName evidence="1">Uncharacterized protein</fullName>
    </submittedName>
</protein>
<dbReference type="SUPFAM" id="SSF57938">
    <property type="entry name" value="DnaJ/Hsp40 cysteine-rich domain"/>
    <property type="match status" value="1"/>
</dbReference>
<keyword evidence="2" id="KW-1185">Reference proteome</keyword>
<reference evidence="2" key="1">
    <citation type="submission" date="2019-03" db="EMBL/GenBank/DDBJ databases">
        <authorList>
            <person name="Olsen N.S."/>
            <person name="Kot W."/>
            <person name="Hansen L.H."/>
        </authorList>
    </citation>
    <scope>NUCLEOTIDE SEQUENCE [LARGE SCALE GENOMIC DNA]</scope>
</reference>
<dbReference type="InterPro" id="IPR036410">
    <property type="entry name" value="HSP_DnaJ_Cys-rich_dom_sf"/>
</dbReference>
<evidence type="ECO:0000313" key="1">
    <source>
        <dbReference type="EMBL" id="QBZ71538.1"/>
    </source>
</evidence>
<name>A0A4D6DZ33_9CAUD</name>
<dbReference type="KEGG" id="vg:55013116"/>
<organism evidence="1 2">
    <name type="scientific">Escherichia phage Lidtsur</name>
    <dbReference type="NCBI Taxonomy" id="2562235"/>
    <lineage>
        <taxon>Viruses</taxon>
        <taxon>Duplodnaviria</taxon>
        <taxon>Heunggongvirae</taxon>
        <taxon>Uroviricota</taxon>
        <taxon>Caudoviricetes</taxon>
        <taxon>Autographivirales</taxon>
        <taxon>Autoscriptoviridae</taxon>
        <taxon>Stentvirinae</taxon>
        <taxon>Bonnellvirus</taxon>
        <taxon>Bonnellvirus lidtsur</taxon>
    </lineage>
</organism>
<dbReference type="EMBL" id="MK629528">
    <property type="protein sequence ID" value="QBZ71538.1"/>
    <property type="molecule type" value="Genomic_DNA"/>
</dbReference>
<dbReference type="RefSeq" id="YP_009821632.1">
    <property type="nucleotide sequence ID" value="NC_048177.1"/>
</dbReference>
<dbReference type="GeneID" id="55013116"/>
<dbReference type="Proteomes" id="UP000297092">
    <property type="component" value="Segment"/>
</dbReference>
<accession>A0A4D6DZ33</accession>
<evidence type="ECO:0000313" key="2">
    <source>
        <dbReference type="Proteomes" id="UP000297092"/>
    </source>
</evidence>